<name>A0A0A9HRJ4_ARUDO</name>
<dbReference type="AlphaFoldDB" id="A0A0A9HRJ4"/>
<reference evidence="2" key="2">
    <citation type="journal article" date="2015" name="Data Brief">
        <title>Shoot transcriptome of the giant reed, Arundo donax.</title>
        <authorList>
            <person name="Barrero R.A."/>
            <person name="Guerrero F.D."/>
            <person name="Moolhuijzen P."/>
            <person name="Goolsby J.A."/>
            <person name="Tidwell J."/>
            <person name="Bellgard S.E."/>
            <person name="Bellgard M.I."/>
        </authorList>
    </citation>
    <scope>NUCLEOTIDE SEQUENCE</scope>
    <source>
        <tissue evidence="2">Shoot tissue taken approximately 20 cm above the soil surface</tissue>
    </source>
</reference>
<evidence type="ECO:0000313" key="2">
    <source>
        <dbReference type="EMBL" id="JAE39750.1"/>
    </source>
</evidence>
<evidence type="ECO:0000256" key="1">
    <source>
        <dbReference type="SAM" id="MobiDB-lite"/>
    </source>
</evidence>
<organism evidence="2">
    <name type="scientific">Arundo donax</name>
    <name type="common">Giant reed</name>
    <name type="synonym">Donax arundinaceus</name>
    <dbReference type="NCBI Taxonomy" id="35708"/>
    <lineage>
        <taxon>Eukaryota</taxon>
        <taxon>Viridiplantae</taxon>
        <taxon>Streptophyta</taxon>
        <taxon>Embryophyta</taxon>
        <taxon>Tracheophyta</taxon>
        <taxon>Spermatophyta</taxon>
        <taxon>Magnoliopsida</taxon>
        <taxon>Liliopsida</taxon>
        <taxon>Poales</taxon>
        <taxon>Poaceae</taxon>
        <taxon>PACMAD clade</taxon>
        <taxon>Arundinoideae</taxon>
        <taxon>Arundineae</taxon>
        <taxon>Arundo</taxon>
    </lineage>
</organism>
<dbReference type="EMBL" id="GBRH01158146">
    <property type="protein sequence ID" value="JAE39750.1"/>
    <property type="molecule type" value="Transcribed_RNA"/>
</dbReference>
<reference evidence="2" key="1">
    <citation type="submission" date="2014-09" db="EMBL/GenBank/DDBJ databases">
        <authorList>
            <person name="Magalhaes I.L.F."/>
            <person name="Oliveira U."/>
            <person name="Santos F.R."/>
            <person name="Vidigal T.H.D.A."/>
            <person name="Brescovit A.D."/>
            <person name="Santos A.J."/>
        </authorList>
    </citation>
    <scope>NUCLEOTIDE SEQUENCE</scope>
    <source>
        <tissue evidence="2">Shoot tissue taken approximately 20 cm above the soil surface</tissue>
    </source>
</reference>
<proteinExistence type="predicted"/>
<accession>A0A0A9HRJ4</accession>
<feature type="region of interest" description="Disordered" evidence="1">
    <location>
        <begin position="1"/>
        <end position="43"/>
    </location>
</feature>
<sequence length="43" mass="4428">MDPAADSRPPPSSTQAATGDLFPPLSSALSRARTRGGAGEMWI</sequence>
<protein>
    <submittedName>
        <fullName evidence="2">Uncharacterized protein</fullName>
    </submittedName>
</protein>